<gene>
    <name evidence="1" type="ORF">Taro_053738</name>
</gene>
<proteinExistence type="predicted"/>
<evidence type="ECO:0000313" key="1">
    <source>
        <dbReference type="EMBL" id="MQM20712.1"/>
    </source>
</evidence>
<dbReference type="EMBL" id="NMUH01010098">
    <property type="protein sequence ID" value="MQM20712.1"/>
    <property type="molecule type" value="Genomic_DNA"/>
</dbReference>
<evidence type="ECO:0000313" key="2">
    <source>
        <dbReference type="Proteomes" id="UP000652761"/>
    </source>
</evidence>
<protein>
    <submittedName>
        <fullName evidence="1">Uncharacterized protein</fullName>
    </submittedName>
</protein>
<comment type="caution">
    <text evidence="1">The sequence shown here is derived from an EMBL/GenBank/DDBJ whole genome shotgun (WGS) entry which is preliminary data.</text>
</comment>
<accession>A0A843XNG5</accession>
<name>A0A843XNG5_COLES</name>
<dbReference type="AlphaFoldDB" id="A0A843XNG5"/>
<reference evidence="1" key="1">
    <citation type="submission" date="2017-07" db="EMBL/GenBank/DDBJ databases">
        <title>Taro Niue Genome Assembly and Annotation.</title>
        <authorList>
            <person name="Atibalentja N."/>
            <person name="Keating K."/>
            <person name="Fields C.J."/>
        </authorList>
    </citation>
    <scope>NUCLEOTIDE SEQUENCE</scope>
    <source>
        <strain evidence="1">Niue_2</strain>
        <tissue evidence="1">Leaf</tissue>
    </source>
</reference>
<sequence>MDAKHNLSGKGHCRQCQVPEQSPQQVEVGEAFLDDPASSLLQQNPGTSFRLLDFGFQSGGFPQSENKVKEGPRVAKWGSFEEERLLSHAWGDMMALRPLGDSSPMGELPWFQNFWPCNACRSEKLASTSLDAGISVGVHGVDADTTSTAMGLTPIWPSARSLKHAETHAHHVYLHVISI</sequence>
<dbReference type="Proteomes" id="UP000652761">
    <property type="component" value="Unassembled WGS sequence"/>
</dbReference>
<organism evidence="1 2">
    <name type="scientific">Colocasia esculenta</name>
    <name type="common">Wild taro</name>
    <name type="synonym">Arum esculentum</name>
    <dbReference type="NCBI Taxonomy" id="4460"/>
    <lineage>
        <taxon>Eukaryota</taxon>
        <taxon>Viridiplantae</taxon>
        <taxon>Streptophyta</taxon>
        <taxon>Embryophyta</taxon>
        <taxon>Tracheophyta</taxon>
        <taxon>Spermatophyta</taxon>
        <taxon>Magnoliopsida</taxon>
        <taxon>Liliopsida</taxon>
        <taxon>Araceae</taxon>
        <taxon>Aroideae</taxon>
        <taxon>Colocasieae</taxon>
        <taxon>Colocasia</taxon>
    </lineage>
</organism>
<keyword evidence="2" id="KW-1185">Reference proteome</keyword>